<sequence>MLGEDLQMPKPIGKMVFRALSEAMQNVHHHAYQKKQITRLGLKGRWWLGAQLSKRKNFFELTFYDAGVGIPKTLHRKYPLEHIRSILSLLPGMEPDDAQMIKAAVELGRSRTNQSHRGKGLLDIHRLITTVGVGALTIFSRYGQYRYEPLKGGEAIRNDGAFIEGTLIKWELPLDKVVAAFADMDETDDEDL</sequence>
<gene>
    <name evidence="1" type="ORF">CCO03_16860</name>
</gene>
<evidence type="ECO:0008006" key="3">
    <source>
        <dbReference type="Google" id="ProtNLM"/>
    </source>
</evidence>
<reference evidence="1 2" key="1">
    <citation type="submission" date="2017-05" db="EMBL/GenBank/DDBJ databases">
        <authorList>
            <person name="Song R."/>
            <person name="Chenine A.L."/>
            <person name="Ruprecht R.M."/>
        </authorList>
    </citation>
    <scope>NUCLEOTIDE SEQUENCE [LARGE SCALE GENOMIC DNA]</scope>
    <source>
        <strain evidence="1 2">DSM 26136</strain>
    </source>
</reference>
<dbReference type="EMBL" id="CP021455">
    <property type="protein sequence ID" value="ARU06118.1"/>
    <property type="molecule type" value="Genomic_DNA"/>
</dbReference>
<protein>
    <recommendedName>
        <fullName evidence="3">ATP-binding protein</fullName>
    </recommendedName>
</protein>
<name>A0A1Y0ERI8_9BURK</name>
<evidence type="ECO:0000313" key="1">
    <source>
        <dbReference type="EMBL" id="ARU06118.1"/>
    </source>
</evidence>
<dbReference type="InterPro" id="IPR036890">
    <property type="entry name" value="HATPase_C_sf"/>
</dbReference>
<accession>A0A1Y0ERI8</accession>
<dbReference type="Proteomes" id="UP000196138">
    <property type="component" value="Chromosome"/>
</dbReference>
<organism evidence="1 2">
    <name type="scientific">Comamonas serinivorans</name>
    <dbReference type="NCBI Taxonomy" id="1082851"/>
    <lineage>
        <taxon>Bacteria</taxon>
        <taxon>Pseudomonadati</taxon>
        <taxon>Pseudomonadota</taxon>
        <taxon>Betaproteobacteria</taxon>
        <taxon>Burkholderiales</taxon>
        <taxon>Comamonadaceae</taxon>
        <taxon>Comamonas</taxon>
    </lineage>
</organism>
<dbReference type="Gene3D" id="3.30.565.10">
    <property type="entry name" value="Histidine kinase-like ATPase, C-terminal domain"/>
    <property type="match status" value="1"/>
</dbReference>
<dbReference type="AlphaFoldDB" id="A0A1Y0ERI8"/>
<keyword evidence="2" id="KW-1185">Reference proteome</keyword>
<proteinExistence type="predicted"/>
<dbReference type="KEGG" id="cser:CCO03_16860"/>
<evidence type="ECO:0000313" key="2">
    <source>
        <dbReference type="Proteomes" id="UP000196138"/>
    </source>
</evidence>